<accession>A0A1A9QDP0</accession>
<dbReference type="Proteomes" id="UP000077623">
    <property type="component" value="Unassembled WGS sequence"/>
</dbReference>
<sequence length="104" mass="11865">MNAKAWCIVPKIRLLGDKLENKLHEGTAWQTKFAEFSKELNGNNKFLEALNVGVDRDKLTKDSQNGGEKLRDWCNSAVNLKVYVEDAHKTETNVKAWCLSDKKK</sequence>
<evidence type="ECO:0000313" key="1">
    <source>
        <dbReference type="EMBL" id="OAL09809.1"/>
    </source>
</evidence>
<gene>
    <name evidence="1" type="ORF">A6V39_05120</name>
</gene>
<reference evidence="2" key="1">
    <citation type="submission" date="2016-04" db="EMBL/GenBank/DDBJ databases">
        <authorList>
            <person name="Quiroz-Castaneda R.E."/>
            <person name="Martinez-Ocampo F."/>
        </authorList>
    </citation>
    <scope>NUCLEOTIDE SEQUENCE [LARGE SCALE GENOMIC DNA]</scope>
    <source>
        <strain evidence="2">INIFAP01</strain>
    </source>
</reference>
<proteinExistence type="predicted"/>
<comment type="caution">
    <text evidence="1">The sequence shown here is derived from an EMBL/GenBank/DDBJ whole genome shotgun (WGS) entry which is preliminary data.</text>
</comment>
<dbReference type="AlphaFoldDB" id="A0A1A9QDP0"/>
<evidence type="ECO:0000313" key="2">
    <source>
        <dbReference type="Proteomes" id="UP000077623"/>
    </source>
</evidence>
<keyword evidence="2" id="KW-1185">Reference proteome</keyword>
<dbReference type="STRING" id="432608.A6V39_05120"/>
<name>A0A1A9QDP0_9MOLU</name>
<protein>
    <submittedName>
        <fullName evidence="1">Uncharacterized protein</fullName>
    </submittedName>
</protein>
<dbReference type="RefSeq" id="WP_187150662.1">
    <property type="nucleotide sequence ID" value="NZ_LWUJ01000014.1"/>
</dbReference>
<organism evidence="1 2">
    <name type="scientific">Candidatus Mycoplasma haematobovis</name>
    <dbReference type="NCBI Taxonomy" id="432608"/>
    <lineage>
        <taxon>Bacteria</taxon>
        <taxon>Bacillati</taxon>
        <taxon>Mycoplasmatota</taxon>
        <taxon>Mollicutes</taxon>
        <taxon>Mycoplasmataceae</taxon>
        <taxon>Mycoplasma</taxon>
    </lineage>
</organism>
<dbReference type="EMBL" id="LWUJ01000014">
    <property type="protein sequence ID" value="OAL09809.1"/>
    <property type="molecule type" value="Genomic_DNA"/>
</dbReference>